<feature type="transmembrane region" description="Helical" evidence="16">
    <location>
        <begin position="89"/>
        <end position="108"/>
    </location>
</feature>
<comment type="subcellular location">
    <subcellularLocation>
        <location evidence="1">Membrane</location>
        <topology evidence="1">Multi-pass membrane protein</topology>
    </subcellularLocation>
</comment>
<feature type="transmembrane region" description="Helical" evidence="16">
    <location>
        <begin position="294"/>
        <end position="318"/>
    </location>
</feature>
<dbReference type="STRING" id="1617426.TR69_WS6001000405"/>
<feature type="transmembrane region" description="Helical" evidence="16">
    <location>
        <begin position="57"/>
        <end position="77"/>
    </location>
</feature>
<keyword evidence="7 16" id="KW-1133">Transmembrane helix</keyword>
<evidence type="ECO:0000256" key="2">
    <source>
        <dbReference type="ARBA" id="ARBA00022676"/>
    </source>
</evidence>
<dbReference type="GO" id="GO:0015648">
    <property type="term" value="F:lipid-linked peptidoglycan transporter activity"/>
    <property type="evidence" value="ECO:0007669"/>
    <property type="project" value="TreeGrafter"/>
</dbReference>
<comment type="caution">
    <text evidence="17">The sequence shown here is derived from an EMBL/GenBank/DDBJ whole genome shotgun (WGS) entry which is preliminary data.</text>
</comment>
<sequence>MKRRTATAKKRLRLPSFSAGDFDTSLLTVVGILSLFGTIMVYSGSVLVAVRQGNDPSFYFVRQCIWVAAGFVALFVLMRIDYHLLKVAILPLLLITVALLLLVLFVNADQEIKRWIDLGAFDLQPSELAKPALLIYLSILFSKAHKRVGKGVDAFKDHFMSELLPFLLLLGVVGFLIFIQPDLDTTIILAVTSFIVYFIAGNDHIHFIGSIFTAGVLGIAGLIGASLAQYRIERLGTYFDFWRTGTVVDPFHTGYQLRQLLVAVASGGLFGVGFGESRQKFHYLGDTAFSDTIFAIFAEEFGFFGVLVLTGVFVYIMLKGYKIARNAPDKLGFLLAVSITTWLMLQAMLHIAANVALLPINGNTLPFISYGGSSTIVNLAAIGILLNISSQSGAKKRSSRRR</sequence>
<evidence type="ECO:0000256" key="16">
    <source>
        <dbReference type="SAM" id="Phobius"/>
    </source>
</evidence>
<feature type="transmembrane region" description="Helical" evidence="16">
    <location>
        <begin position="330"/>
        <end position="355"/>
    </location>
</feature>
<keyword evidence="4 16" id="KW-0812">Transmembrane</keyword>
<dbReference type="EMBL" id="JYNZ01000003">
    <property type="protein sequence ID" value="KXK26402.1"/>
    <property type="molecule type" value="Genomic_DNA"/>
</dbReference>
<comment type="catalytic activity">
    <reaction evidence="15">
        <text>[GlcNAc-(1-&gt;4)-Mur2Ac(oyl-L-Ala-gamma-D-Glu-L-Lys-D-Ala-D-Ala)](n)-di-trans,octa-cis-undecaprenyl diphosphate + beta-D-GlcNAc-(1-&gt;4)-Mur2Ac(oyl-L-Ala-gamma-D-Glu-L-Lys-D-Ala-D-Ala)-di-trans,octa-cis-undecaprenyl diphosphate = [GlcNAc-(1-&gt;4)-Mur2Ac(oyl-L-Ala-gamma-D-Glu-L-Lys-D-Ala-D-Ala)](n+1)-di-trans,octa-cis-undecaprenyl diphosphate + di-trans,octa-cis-undecaprenyl diphosphate + H(+)</text>
        <dbReference type="Rhea" id="RHEA:23708"/>
        <dbReference type="Rhea" id="RHEA-COMP:9602"/>
        <dbReference type="Rhea" id="RHEA-COMP:9603"/>
        <dbReference type="ChEBI" id="CHEBI:15378"/>
        <dbReference type="ChEBI" id="CHEBI:58405"/>
        <dbReference type="ChEBI" id="CHEBI:60033"/>
        <dbReference type="ChEBI" id="CHEBI:78435"/>
        <dbReference type="EC" id="2.4.99.28"/>
    </reaction>
</comment>
<dbReference type="GO" id="GO:0008360">
    <property type="term" value="P:regulation of cell shape"/>
    <property type="evidence" value="ECO:0007669"/>
    <property type="project" value="UniProtKB-KW"/>
</dbReference>
<keyword evidence="6" id="KW-0573">Peptidoglycan synthesis</keyword>
<evidence type="ECO:0000256" key="1">
    <source>
        <dbReference type="ARBA" id="ARBA00004141"/>
    </source>
</evidence>
<proteinExistence type="inferred from homology"/>
<dbReference type="Pfam" id="PF01098">
    <property type="entry name" value="FTSW_RODA_SPOVE"/>
    <property type="match status" value="1"/>
</dbReference>
<dbReference type="EC" id="2.4.99.28" evidence="14"/>
<evidence type="ECO:0000256" key="3">
    <source>
        <dbReference type="ARBA" id="ARBA00022679"/>
    </source>
</evidence>
<keyword evidence="5" id="KW-0133">Cell shape</keyword>
<dbReference type="GO" id="GO:0005886">
    <property type="term" value="C:plasma membrane"/>
    <property type="evidence" value="ECO:0007669"/>
    <property type="project" value="TreeGrafter"/>
</dbReference>
<reference evidence="17 18" key="1">
    <citation type="submission" date="2015-02" db="EMBL/GenBank/DDBJ databases">
        <title>Improved understanding of the partial-nitritation anammox process through 23 genomes representing the majority of the microbial community.</title>
        <authorList>
            <person name="Speth D.R."/>
            <person name="In T Zandt M."/>
            <person name="Guerrero Cruz S."/>
            <person name="Jetten M.S."/>
            <person name="Dutilh B.E."/>
        </authorList>
    </citation>
    <scope>NUCLEOTIDE SEQUENCE [LARGE SCALE GENOMIC DNA]</scope>
    <source>
        <strain evidence="17">OLB20</strain>
    </source>
</reference>
<gene>
    <name evidence="17" type="primary">ftsW</name>
    <name evidence="17" type="ORF">TR69_WS6001000405</name>
</gene>
<protein>
    <recommendedName>
        <fullName evidence="12">Probable peptidoglycan glycosyltransferase FtsW</fullName>
        <ecNumber evidence="14">2.4.99.28</ecNumber>
    </recommendedName>
    <alternativeName>
        <fullName evidence="13">Cell division protein FtsW</fullName>
    </alternativeName>
    <alternativeName>
        <fullName evidence="10">Cell wall polymerase</fullName>
    </alternativeName>
    <alternativeName>
        <fullName evidence="9">Peptidoglycan polymerase</fullName>
    </alternativeName>
</protein>
<evidence type="ECO:0000256" key="7">
    <source>
        <dbReference type="ARBA" id="ARBA00022989"/>
    </source>
</evidence>
<evidence type="ECO:0000313" key="18">
    <source>
        <dbReference type="Proteomes" id="UP000070457"/>
    </source>
</evidence>
<comment type="similarity">
    <text evidence="11">Belongs to the SEDS family. FtsW subfamily.</text>
</comment>
<evidence type="ECO:0000256" key="12">
    <source>
        <dbReference type="ARBA" id="ARBA00041185"/>
    </source>
</evidence>
<evidence type="ECO:0000313" key="17">
    <source>
        <dbReference type="EMBL" id="KXK26402.1"/>
    </source>
</evidence>
<feature type="transmembrane region" description="Helical" evidence="16">
    <location>
        <begin position="21"/>
        <end position="45"/>
    </location>
</feature>
<keyword evidence="2" id="KW-0328">Glycosyltransferase</keyword>
<dbReference type="InterPro" id="IPR001182">
    <property type="entry name" value="FtsW/RodA"/>
</dbReference>
<dbReference type="GO" id="GO:0008955">
    <property type="term" value="F:peptidoglycan glycosyltransferase activity"/>
    <property type="evidence" value="ECO:0007669"/>
    <property type="project" value="UniProtKB-EC"/>
</dbReference>
<dbReference type="PATRIC" id="fig|1617426.3.peg.403"/>
<dbReference type="PANTHER" id="PTHR30474">
    <property type="entry name" value="CELL CYCLE PROTEIN"/>
    <property type="match status" value="1"/>
</dbReference>
<dbReference type="GO" id="GO:0051301">
    <property type="term" value="P:cell division"/>
    <property type="evidence" value="ECO:0007669"/>
    <property type="project" value="InterPro"/>
</dbReference>
<feature type="transmembrane region" description="Helical" evidence="16">
    <location>
        <begin position="166"/>
        <end position="199"/>
    </location>
</feature>
<feature type="transmembrane region" description="Helical" evidence="16">
    <location>
        <begin position="205"/>
        <end position="228"/>
    </location>
</feature>
<organism evidence="17 18">
    <name type="scientific">candidate division WS6 bacterium OLB20</name>
    <dbReference type="NCBI Taxonomy" id="1617426"/>
    <lineage>
        <taxon>Bacteria</taxon>
        <taxon>Candidatus Dojkabacteria</taxon>
    </lineage>
</organism>
<evidence type="ECO:0000256" key="13">
    <source>
        <dbReference type="ARBA" id="ARBA00041418"/>
    </source>
</evidence>
<feature type="transmembrane region" description="Helical" evidence="16">
    <location>
        <begin position="367"/>
        <end position="388"/>
    </location>
</feature>
<dbReference type="Proteomes" id="UP000070457">
    <property type="component" value="Unassembled WGS sequence"/>
</dbReference>
<keyword evidence="8 16" id="KW-0472">Membrane</keyword>
<accession>A0A136LXM0</accession>
<dbReference type="GO" id="GO:0032153">
    <property type="term" value="C:cell division site"/>
    <property type="evidence" value="ECO:0007669"/>
    <property type="project" value="TreeGrafter"/>
</dbReference>
<feature type="transmembrane region" description="Helical" evidence="16">
    <location>
        <begin position="257"/>
        <end position="274"/>
    </location>
</feature>
<evidence type="ECO:0000256" key="9">
    <source>
        <dbReference type="ARBA" id="ARBA00032370"/>
    </source>
</evidence>
<evidence type="ECO:0000256" key="14">
    <source>
        <dbReference type="ARBA" id="ARBA00044770"/>
    </source>
</evidence>
<evidence type="ECO:0000256" key="5">
    <source>
        <dbReference type="ARBA" id="ARBA00022960"/>
    </source>
</evidence>
<name>A0A136LXM0_9BACT</name>
<evidence type="ECO:0000256" key="10">
    <source>
        <dbReference type="ARBA" id="ARBA00033270"/>
    </source>
</evidence>
<keyword evidence="3" id="KW-0808">Transferase</keyword>
<evidence type="ECO:0000256" key="8">
    <source>
        <dbReference type="ARBA" id="ARBA00023136"/>
    </source>
</evidence>
<dbReference type="GO" id="GO:0009252">
    <property type="term" value="P:peptidoglycan biosynthetic process"/>
    <property type="evidence" value="ECO:0007669"/>
    <property type="project" value="UniProtKB-KW"/>
</dbReference>
<dbReference type="PANTHER" id="PTHR30474:SF2">
    <property type="entry name" value="PEPTIDOGLYCAN GLYCOSYLTRANSFERASE FTSW-RELATED"/>
    <property type="match status" value="1"/>
</dbReference>
<evidence type="ECO:0000256" key="11">
    <source>
        <dbReference type="ARBA" id="ARBA00038053"/>
    </source>
</evidence>
<evidence type="ECO:0000256" key="4">
    <source>
        <dbReference type="ARBA" id="ARBA00022692"/>
    </source>
</evidence>
<evidence type="ECO:0000256" key="15">
    <source>
        <dbReference type="ARBA" id="ARBA00049902"/>
    </source>
</evidence>
<evidence type="ECO:0000256" key="6">
    <source>
        <dbReference type="ARBA" id="ARBA00022984"/>
    </source>
</evidence>
<dbReference type="AlphaFoldDB" id="A0A136LXM0"/>